<sequence>ASLPGASPVLSAAPAACVLKARPANTSSVSFVAYPRAGGSSYGYTVDCQNDCILTTVSATDPSAGNPSFVQASTLFSLNLDPSFEHILRVYNIPSNLPGGHSEITFDHLAVDVQDNAQGHIGSSTGTEGNPSSTASLSSSVPVALATTTVGITQTSSAPSSTSPITSNPTSSPAVSDSALDPSTTANGSDASQASSSASSASANSSSGPSVKLIAGVTVLSLFFVGAVIATFIVVLKQRRARQREMQVPPSRASSIIPIMPPPPAPEMWSGADPFIGSPRQFSSPRRMDGRLLTPTTAPPTYPLPLPPTAAHPIGDYWTSRPVRNQFSPV</sequence>
<feature type="region of interest" description="Disordered" evidence="1">
    <location>
        <begin position="118"/>
        <end position="138"/>
    </location>
</feature>
<name>A0AAD2GZH5_9AGAR</name>
<evidence type="ECO:0000256" key="1">
    <source>
        <dbReference type="SAM" id="MobiDB-lite"/>
    </source>
</evidence>
<feature type="non-terminal residue" evidence="3">
    <location>
        <position position="1"/>
    </location>
</feature>
<keyword evidence="2" id="KW-0812">Transmembrane</keyword>
<dbReference type="Proteomes" id="UP001295794">
    <property type="component" value="Unassembled WGS sequence"/>
</dbReference>
<feature type="compositionally biased region" description="Low complexity" evidence="1">
    <location>
        <begin position="186"/>
        <end position="209"/>
    </location>
</feature>
<reference evidence="3" key="1">
    <citation type="submission" date="2023-11" db="EMBL/GenBank/DDBJ databases">
        <authorList>
            <person name="De Vega J J."/>
            <person name="De Vega J J."/>
        </authorList>
    </citation>
    <scope>NUCLEOTIDE SEQUENCE</scope>
</reference>
<feature type="compositionally biased region" description="Low complexity" evidence="1">
    <location>
        <begin position="155"/>
        <end position="173"/>
    </location>
</feature>
<dbReference type="AlphaFoldDB" id="A0AAD2GZH5"/>
<comment type="caution">
    <text evidence="3">The sequence shown here is derived from an EMBL/GenBank/DDBJ whole genome shotgun (WGS) entry which is preliminary data.</text>
</comment>
<evidence type="ECO:0000256" key="2">
    <source>
        <dbReference type="SAM" id="Phobius"/>
    </source>
</evidence>
<keyword evidence="4" id="KW-1185">Reference proteome</keyword>
<organism evidence="3 4">
    <name type="scientific">Mycena citricolor</name>
    <dbReference type="NCBI Taxonomy" id="2018698"/>
    <lineage>
        <taxon>Eukaryota</taxon>
        <taxon>Fungi</taxon>
        <taxon>Dikarya</taxon>
        <taxon>Basidiomycota</taxon>
        <taxon>Agaricomycotina</taxon>
        <taxon>Agaricomycetes</taxon>
        <taxon>Agaricomycetidae</taxon>
        <taxon>Agaricales</taxon>
        <taxon>Marasmiineae</taxon>
        <taxon>Mycenaceae</taxon>
        <taxon>Mycena</taxon>
    </lineage>
</organism>
<keyword evidence="2" id="KW-1133">Transmembrane helix</keyword>
<protein>
    <submittedName>
        <fullName evidence="3">Uncharacterized protein</fullName>
    </submittedName>
</protein>
<feature type="compositionally biased region" description="Polar residues" evidence="1">
    <location>
        <begin position="118"/>
        <end position="130"/>
    </location>
</feature>
<accession>A0AAD2GZH5</accession>
<dbReference type="EMBL" id="CAVNYO010000084">
    <property type="protein sequence ID" value="CAK5265279.1"/>
    <property type="molecule type" value="Genomic_DNA"/>
</dbReference>
<keyword evidence="2" id="KW-0472">Membrane</keyword>
<gene>
    <name evidence="3" type="ORF">MYCIT1_LOCUS6120</name>
</gene>
<evidence type="ECO:0000313" key="3">
    <source>
        <dbReference type="EMBL" id="CAK5265279.1"/>
    </source>
</evidence>
<proteinExistence type="predicted"/>
<evidence type="ECO:0000313" key="4">
    <source>
        <dbReference type="Proteomes" id="UP001295794"/>
    </source>
</evidence>
<feature type="region of interest" description="Disordered" evidence="1">
    <location>
        <begin position="152"/>
        <end position="209"/>
    </location>
</feature>
<feature type="transmembrane region" description="Helical" evidence="2">
    <location>
        <begin position="213"/>
        <end position="236"/>
    </location>
</feature>